<protein>
    <recommendedName>
        <fullName evidence="3 13">Fumarylacetoacetase</fullName>
        <ecNumber evidence="3 13">3.7.1.2</ecNumber>
    </recommendedName>
    <alternativeName>
        <fullName evidence="13">Fumarylacetoacetate hydrolase</fullName>
    </alternativeName>
</protein>
<dbReference type="Pfam" id="PF01557">
    <property type="entry name" value="FAA_hydrolase"/>
    <property type="match status" value="1"/>
</dbReference>
<dbReference type="AlphaFoldDB" id="A0A1E1KI50"/>
<feature type="binding site" evidence="11">
    <location>
        <position position="153"/>
    </location>
    <ligand>
        <name>substrate</name>
    </ligand>
</feature>
<dbReference type="InterPro" id="IPR011234">
    <property type="entry name" value="Fumarylacetoacetase-like_C"/>
</dbReference>
<evidence type="ECO:0000256" key="11">
    <source>
        <dbReference type="PIRSR" id="PIRSR605959-2"/>
    </source>
</evidence>
<dbReference type="SUPFAM" id="SSF56529">
    <property type="entry name" value="FAH"/>
    <property type="match status" value="1"/>
</dbReference>
<feature type="binding site" evidence="11">
    <location>
        <position position="364"/>
    </location>
    <ligand>
        <name>substrate</name>
    </ligand>
</feature>
<keyword evidence="9 13" id="KW-0585">Phenylalanine catabolism</keyword>
<evidence type="ECO:0000313" key="16">
    <source>
        <dbReference type="EMBL" id="CZS97651.1"/>
    </source>
</evidence>
<feature type="binding site" evidence="12">
    <location>
        <position position="247"/>
    </location>
    <ligand>
        <name>Ca(2+)</name>
        <dbReference type="ChEBI" id="CHEBI:29108"/>
    </ligand>
</feature>
<dbReference type="InParanoid" id="A0A1E1KI50"/>
<dbReference type="STRING" id="914237.A0A1E1KI50"/>
<evidence type="ECO:0000256" key="1">
    <source>
        <dbReference type="ARBA" id="ARBA00004782"/>
    </source>
</evidence>
<dbReference type="InterPro" id="IPR036663">
    <property type="entry name" value="Fumarylacetoacetase_C_sf"/>
</dbReference>
<dbReference type="Pfam" id="PF09298">
    <property type="entry name" value="FAA_hydrolase_N"/>
    <property type="match status" value="1"/>
</dbReference>
<evidence type="ECO:0000313" key="17">
    <source>
        <dbReference type="Proteomes" id="UP000178129"/>
    </source>
</evidence>
<dbReference type="InterPro" id="IPR015377">
    <property type="entry name" value="Fumarylacetoacetase_N"/>
</dbReference>
<evidence type="ECO:0000256" key="4">
    <source>
        <dbReference type="ARBA" id="ARBA00022723"/>
    </source>
</evidence>
<dbReference type="Gene3D" id="3.90.850.10">
    <property type="entry name" value="Fumarylacetoacetase-like, C-terminal domain"/>
    <property type="match status" value="1"/>
</dbReference>
<evidence type="ECO:0000256" key="7">
    <source>
        <dbReference type="ARBA" id="ARBA00022842"/>
    </source>
</evidence>
<feature type="binding site" evidence="12">
    <location>
        <position position="247"/>
    </location>
    <ligand>
        <name>Mg(2+)</name>
        <dbReference type="ChEBI" id="CHEBI:18420"/>
    </ligand>
</feature>
<feature type="binding site" evidence="11">
    <location>
        <position position="258"/>
    </location>
    <ligand>
        <name>substrate</name>
    </ligand>
</feature>
<dbReference type="Proteomes" id="UP000178129">
    <property type="component" value="Unassembled WGS sequence"/>
</dbReference>
<evidence type="ECO:0000256" key="8">
    <source>
        <dbReference type="ARBA" id="ARBA00022878"/>
    </source>
</evidence>
<comment type="cofactor">
    <cofactor evidence="13">
        <name>Mg(2+)</name>
        <dbReference type="ChEBI" id="CHEBI:18420"/>
    </cofactor>
    <cofactor evidence="13">
        <name>Ca(2+)</name>
        <dbReference type="ChEBI" id="CHEBI:29108"/>
    </cofactor>
</comment>
<evidence type="ECO:0000259" key="15">
    <source>
        <dbReference type="Pfam" id="PF09298"/>
    </source>
</evidence>
<keyword evidence="7 12" id="KW-0460">Magnesium</keyword>
<feature type="binding site" evidence="12">
    <location>
        <position position="215"/>
    </location>
    <ligand>
        <name>Ca(2+)</name>
        <dbReference type="ChEBI" id="CHEBI:29108"/>
    </ligand>
</feature>
<dbReference type="InterPro" id="IPR036462">
    <property type="entry name" value="Fumarylacetoacetase_N_sf"/>
</dbReference>
<dbReference type="InterPro" id="IPR005959">
    <property type="entry name" value="Fumarylacetoacetase"/>
</dbReference>
<feature type="domain" description="Fumarylacetoacetase-like C-terminal" evidence="14">
    <location>
        <begin position="146"/>
        <end position="426"/>
    </location>
</feature>
<name>A0A1E1KI50_9HELO</name>
<feature type="binding site" evidence="12">
    <location>
        <position position="267"/>
    </location>
    <ligand>
        <name>Mg(2+)</name>
        <dbReference type="ChEBI" id="CHEBI:18420"/>
    </ligand>
</feature>
<comment type="catalytic activity">
    <reaction evidence="13">
        <text>4-fumarylacetoacetate + H2O = acetoacetate + fumarate + H(+)</text>
        <dbReference type="Rhea" id="RHEA:10244"/>
        <dbReference type="ChEBI" id="CHEBI:13705"/>
        <dbReference type="ChEBI" id="CHEBI:15377"/>
        <dbReference type="ChEBI" id="CHEBI:15378"/>
        <dbReference type="ChEBI" id="CHEBI:18034"/>
        <dbReference type="ChEBI" id="CHEBI:29806"/>
        <dbReference type="EC" id="3.7.1.2"/>
    </reaction>
</comment>
<dbReference type="PANTHER" id="PTHR43069">
    <property type="entry name" value="FUMARYLACETOACETASE"/>
    <property type="match status" value="1"/>
</dbReference>
<reference evidence="17" key="1">
    <citation type="submission" date="2016-03" db="EMBL/GenBank/DDBJ databases">
        <authorList>
            <person name="Ploux O."/>
        </authorList>
    </citation>
    <scope>NUCLEOTIDE SEQUENCE [LARGE SCALE GENOMIC DNA]</scope>
    <source>
        <strain evidence="17">UK7</strain>
    </source>
</reference>
<evidence type="ECO:0000256" key="2">
    <source>
        <dbReference type="ARBA" id="ARBA00010211"/>
    </source>
</evidence>
<dbReference type="FunFam" id="3.90.850.10:FF:000009">
    <property type="entry name" value="Fumarylacetoacetase"/>
    <property type="match status" value="1"/>
</dbReference>
<comment type="pathway">
    <text evidence="1 13">Amino-acid degradation; L-phenylalanine degradation; acetoacetate and fumarate from L-phenylalanine: step 6/6.</text>
</comment>
<evidence type="ECO:0000256" key="13">
    <source>
        <dbReference type="RuleBase" id="RU366008"/>
    </source>
</evidence>
<proteinExistence type="inferred from homology"/>
<sequence>MAPLQSWLAIPPTSDFSLSNIPFGIITSRNSRDQKRPAVAIGDHVLDLLAFSQAEGFSGLASIEKHIDVFAQPTLNAFAALGRPVHKEVREYLQQVFLEDGNFASILKDNEELRTNALLKKEDTKTHLPMQIGDYTDFFAGINHAFNVGTMFRGPANALQPNYTHLPVGYHGRASSVVVSGTPIRRPNGQILLDPTVDPKIPIFGPCRRLDIELELGCFLCKSNTIGEPVKIAEADQHIFGYVLMNDWSARDIQTWEYVPLGPFNAKNFGTSISAWVVLVDALEPFRAAKLPNETKVLPHLQEKTEDTVYDISLEIDLTTPDGATTTISRTSGKNLLWSFPQMIAHHGSGGCPMSVGDLLGSGTISGKSEKGGDLGSMLEMSWGGKKDIMLAGMDTRKFLKDGDVVTIRGVSGGDGERVGFGVCEGQITSAVKFDL</sequence>
<dbReference type="SUPFAM" id="SSF63433">
    <property type="entry name" value="Fumarylacetoacetate hydrolase, FAH, N-terminal domain"/>
    <property type="match status" value="1"/>
</dbReference>
<keyword evidence="17" id="KW-1185">Reference proteome</keyword>
<dbReference type="UniPathway" id="UPA00139">
    <property type="reaction ID" value="UER00341"/>
</dbReference>
<dbReference type="EMBL" id="FJUW01000013">
    <property type="protein sequence ID" value="CZS97651.1"/>
    <property type="molecule type" value="Genomic_DNA"/>
</dbReference>
<dbReference type="NCBIfam" id="TIGR01266">
    <property type="entry name" value="fum_ac_acetase"/>
    <property type="match status" value="1"/>
</dbReference>
<dbReference type="GO" id="GO:0004334">
    <property type="term" value="F:fumarylacetoacetase activity"/>
    <property type="evidence" value="ECO:0007669"/>
    <property type="project" value="UniProtKB-UniRule"/>
</dbReference>
<feature type="binding site" evidence="12">
    <location>
        <position position="271"/>
    </location>
    <ligand>
        <name>Mg(2+)</name>
        <dbReference type="ChEBI" id="CHEBI:18420"/>
    </ligand>
</feature>
<keyword evidence="8 13" id="KW-0828">Tyrosine catabolism</keyword>
<comment type="similarity">
    <text evidence="2 13">Belongs to the FAH family.</text>
</comment>
<dbReference type="GO" id="GO:0046872">
    <property type="term" value="F:metal ion binding"/>
    <property type="evidence" value="ECO:0007669"/>
    <property type="project" value="UniProtKB-UniRule"/>
</dbReference>
<dbReference type="GO" id="GO:0006559">
    <property type="term" value="P:L-phenylalanine catabolic process"/>
    <property type="evidence" value="ECO:0007669"/>
    <property type="project" value="UniProtKB-UniRule"/>
</dbReference>
<dbReference type="GO" id="GO:1902000">
    <property type="term" value="P:homogentisate catabolic process"/>
    <property type="evidence" value="ECO:0007669"/>
    <property type="project" value="TreeGrafter"/>
</dbReference>
<accession>A0A1E1KI50</accession>
<feature type="binding site" evidence="12">
    <location>
        <position position="213"/>
    </location>
    <ligand>
        <name>Ca(2+)</name>
        <dbReference type="ChEBI" id="CHEBI:29108"/>
    </ligand>
</feature>
<evidence type="ECO:0000259" key="14">
    <source>
        <dbReference type="Pfam" id="PF01557"/>
    </source>
</evidence>
<evidence type="ECO:0000256" key="6">
    <source>
        <dbReference type="ARBA" id="ARBA00022837"/>
    </source>
</evidence>
<dbReference type="PANTHER" id="PTHR43069:SF2">
    <property type="entry name" value="FUMARYLACETOACETASE"/>
    <property type="match status" value="1"/>
</dbReference>
<comment type="caution">
    <text evidence="16">The sequence shown here is derived from an EMBL/GenBank/DDBJ whole genome shotgun (WGS) entry which is preliminary data.</text>
</comment>
<dbReference type="GO" id="GO:0006572">
    <property type="term" value="P:L-tyrosine catabolic process"/>
    <property type="evidence" value="ECO:0007669"/>
    <property type="project" value="UniProtKB-UniRule"/>
</dbReference>
<evidence type="ECO:0000256" key="12">
    <source>
        <dbReference type="PIRSR" id="PIRSR605959-3"/>
    </source>
</evidence>
<dbReference type="Gene3D" id="2.30.30.230">
    <property type="entry name" value="Fumarylacetoacetase, N-terminal domain"/>
    <property type="match status" value="1"/>
</dbReference>
<organism evidence="16 17">
    <name type="scientific">Rhynchosporium graminicola</name>
    <dbReference type="NCBI Taxonomy" id="2792576"/>
    <lineage>
        <taxon>Eukaryota</taxon>
        <taxon>Fungi</taxon>
        <taxon>Dikarya</taxon>
        <taxon>Ascomycota</taxon>
        <taxon>Pezizomycotina</taxon>
        <taxon>Leotiomycetes</taxon>
        <taxon>Helotiales</taxon>
        <taxon>Ploettnerulaceae</taxon>
        <taxon>Rhynchosporium</taxon>
    </lineage>
</organism>
<keyword evidence="4 12" id="KW-0479">Metal-binding</keyword>
<feature type="binding site" evidence="11">
    <location>
        <position position="254"/>
    </location>
    <ligand>
        <name>substrate</name>
    </ligand>
</feature>
<evidence type="ECO:0000256" key="9">
    <source>
        <dbReference type="ARBA" id="ARBA00023232"/>
    </source>
</evidence>
<dbReference type="FunFam" id="2.30.30.230:FF:000001">
    <property type="entry name" value="Fumarylacetoacetase"/>
    <property type="match status" value="1"/>
</dbReference>
<keyword evidence="6 12" id="KW-0106">Calcium</keyword>
<feature type="binding site" evidence="12">
    <location>
        <position position="137"/>
    </location>
    <ligand>
        <name>Ca(2+)</name>
        <dbReference type="ChEBI" id="CHEBI:29108"/>
    </ligand>
</feature>
<evidence type="ECO:0000256" key="3">
    <source>
        <dbReference type="ARBA" id="ARBA00012094"/>
    </source>
</evidence>
<gene>
    <name evidence="16" type="ORF">RCO7_00117</name>
</gene>
<feature type="active site" description="Proton acceptor" evidence="10">
    <location>
        <position position="144"/>
    </location>
</feature>
<dbReference type="EC" id="3.7.1.2" evidence="3 13"/>
<keyword evidence="5 13" id="KW-0378">Hydrolase</keyword>
<feature type="binding site" evidence="11">
    <location>
        <position position="139"/>
    </location>
    <ligand>
        <name>substrate</name>
    </ligand>
</feature>
<evidence type="ECO:0000256" key="5">
    <source>
        <dbReference type="ARBA" id="ARBA00022801"/>
    </source>
</evidence>
<feature type="domain" description="Fumarylacetoacetase N-terminal" evidence="15">
    <location>
        <begin position="20"/>
        <end position="129"/>
    </location>
</feature>
<evidence type="ECO:0000256" key="10">
    <source>
        <dbReference type="PIRSR" id="PIRSR605959-1"/>
    </source>
</evidence>